<dbReference type="Proteomes" id="UP000198981">
    <property type="component" value="Unassembled WGS sequence"/>
</dbReference>
<organism evidence="1 2">
    <name type="scientific">Klenkia marina</name>
    <dbReference type="NCBI Taxonomy" id="1960309"/>
    <lineage>
        <taxon>Bacteria</taxon>
        <taxon>Bacillati</taxon>
        <taxon>Actinomycetota</taxon>
        <taxon>Actinomycetes</taxon>
        <taxon>Geodermatophilales</taxon>
        <taxon>Geodermatophilaceae</taxon>
        <taxon>Klenkia</taxon>
    </lineage>
</organism>
<proteinExistence type="predicted"/>
<dbReference type="RefSeq" id="WP_092806347.1">
    <property type="nucleotide sequence ID" value="NZ_FMUH01000005.1"/>
</dbReference>
<dbReference type="InterPro" id="IPR036513">
    <property type="entry name" value="STAS_dom_sf"/>
</dbReference>
<keyword evidence="2" id="KW-1185">Reference proteome</keyword>
<accession>A0A1G4YQM3</accession>
<protein>
    <recommendedName>
        <fullName evidence="3">STAS domain-containing protein</fullName>
    </recommendedName>
</protein>
<dbReference type="STRING" id="1960309.SAMN03159343_3354"/>
<reference evidence="2" key="1">
    <citation type="submission" date="2016-10" db="EMBL/GenBank/DDBJ databases">
        <authorList>
            <person name="Varghese N."/>
            <person name="Submissions S."/>
        </authorList>
    </citation>
    <scope>NUCLEOTIDE SEQUENCE [LARGE SCALE GENOMIC DNA]</scope>
    <source>
        <strain evidence="2">DSM 45722</strain>
    </source>
</reference>
<sequence length="93" mass="9782">MGVRGAVQLVNTSGRGELCLAGEVTAEVVAAFHARYGREPHVVDAVDAGSVTSLSPAALDLLLDHLDAAERRGRVVPVRRSPAVARLLSARRT</sequence>
<dbReference type="EMBL" id="FMUH01000005">
    <property type="protein sequence ID" value="SCX55733.1"/>
    <property type="molecule type" value="Genomic_DNA"/>
</dbReference>
<dbReference type="AlphaFoldDB" id="A0A1G4YQM3"/>
<name>A0A1G4YQM3_9ACTN</name>
<evidence type="ECO:0008006" key="3">
    <source>
        <dbReference type="Google" id="ProtNLM"/>
    </source>
</evidence>
<dbReference type="OrthoDB" id="5198113at2"/>
<dbReference type="Gene3D" id="3.30.750.24">
    <property type="entry name" value="STAS domain"/>
    <property type="match status" value="1"/>
</dbReference>
<evidence type="ECO:0000313" key="1">
    <source>
        <dbReference type="EMBL" id="SCX55733.1"/>
    </source>
</evidence>
<evidence type="ECO:0000313" key="2">
    <source>
        <dbReference type="Proteomes" id="UP000198981"/>
    </source>
</evidence>
<gene>
    <name evidence="1" type="ORF">SAMN03159343_3354</name>
</gene>